<accession>A0A136A1T7</accession>
<protein>
    <recommendedName>
        <fullName evidence="4">Histidine kinase</fullName>
    </recommendedName>
</protein>
<proteinExistence type="predicted"/>
<gene>
    <name evidence="2" type="ORF">AX660_13690</name>
</gene>
<dbReference type="EMBL" id="LSNE01000005">
    <property type="protein sequence ID" value="KXI29195.1"/>
    <property type="molecule type" value="Genomic_DNA"/>
</dbReference>
<evidence type="ECO:0000256" key="1">
    <source>
        <dbReference type="SAM" id="SignalP"/>
    </source>
</evidence>
<evidence type="ECO:0000313" key="3">
    <source>
        <dbReference type="Proteomes" id="UP000070299"/>
    </source>
</evidence>
<evidence type="ECO:0008006" key="4">
    <source>
        <dbReference type="Google" id="ProtNLM"/>
    </source>
</evidence>
<evidence type="ECO:0000313" key="2">
    <source>
        <dbReference type="EMBL" id="KXI29195.1"/>
    </source>
</evidence>
<dbReference type="STRING" id="1799789.AX660_13690"/>
<reference evidence="3" key="1">
    <citation type="submission" date="2016-02" db="EMBL/GenBank/DDBJ databases">
        <authorList>
            <person name="Schultz-Johansen M."/>
            <person name="Glaring M.A."/>
            <person name="Bech P.K."/>
            <person name="Stougaard P."/>
        </authorList>
    </citation>
    <scope>NUCLEOTIDE SEQUENCE [LARGE SCALE GENOMIC DNA]</scope>
    <source>
        <strain evidence="3">S66</strain>
    </source>
</reference>
<comment type="caution">
    <text evidence="2">The sequence shown here is derived from an EMBL/GenBank/DDBJ whole genome shotgun (WGS) entry which is preliminary data.</text>
</comment>
<dbReference type="Pfam" id="PF09694">
    <property type="entry name" value="Gcw_chp"/>
    <property type="match status" value="1"/>
</dbReference>
<dbReference type="InterPro" id="IPR010239">
    <property type="entry name" value="CHP02001"/>
</dbReference>
<keyword evidence="1" id="KW-0732">Signal</keyword>
<organism evidence="2 3">
    <name type="scientific">Paraglaciecola hydrolytica</name>
    <dbReference type="NCBI Taxonomy" id="1799789"/>
    <lineage>
        <taxon>Bacteria</taxon>
        <taxon>Pseudomonadati</taxon>
        <taxon>Pseudomonadota</taxon>
        <taxon>Gammaproteobacteria</taxon>
        <taxon>Alteromonadales</taxon>
        <taxon>Alteromonadaceae</taxon>
        <taxon>Paraglaciecola</taxon>
    </lineage>
</organism>
<dbReference type="AlphaFoldDB" id="A0A136A1T7"/>
<dbReference type="NCBIfam" id="TIGR02001">
    <property type="entry name" value="gcw_chp"/>
    <property type="match status" value="1"/>
</dbReference>
<dbReference type="RefSeq" id="WP_068376321.1">
    <property type="nucleotide sequence ID" value="NZ_LSNE01000005.1"/>
</dbReference>
<sequence length="227" mass="24249">MKTLKLSVIAAAVLTTAGFSQLAQAEVSANFGATSNYLWRGVTQSGNAPSLSGGLDYAGESGVYAGTWVGTIDWSGDDSDTKGAEVDLYLGYGGEAGDFAYDVGYIYYYYPSTGYEDSNFGELYFNGSVGAFGFGVAYTINSEADNDAPFGTGDLYYNVSYGFELPNEFGLGLTYGYYDFDTPTSESDYGHFQIDVTKGDFTFTVSKADEESGSDDTNFAVSWGASF</sequence>
<feature type="chain" id="PRO_5007469306" description="Histidine kinase" evidence="1">
    <location>
        <begin position="26"/>
        <end position="227"/>
    </location>
</feature>
<name>A0A136A1T7_9ALTE</name>
<keyword evidence="3" id="KW-1185">Reference proteome</keyword>
<dbReference type="OrthoDB" id="9793561at2"/>
<feature type="signal peptide" evidence="1">
    <location>
        <begin position="1"/>
        <end position="25"/>
    </location>
</feature>
<dbReference type="Proteomes" id="UP000070299">
    <property type="component" value="Unassembled WGS sequence"/>
</dbReference>